<protein>
    <submittedName>
        <fullName evidence="2">RCG28758</fullName>
    </submittedName>
</protein>
<reference evidence="3" key="1">
    <citation type="submission" date="2005-09" db="EMBL/GenBank/DDBJ databases">
        <authorList>
            <person name="Mural R.J."/>
            <person name="Li P.W."/>
            <person name="Adams M.D."/>
            <person name="Amanatides P.G."/>
            <person name="Baden-Tillson H."/>
            <person name="Barnstead M."/>
            <person name="Chin S.H."/>
            <person name="Dew I."/>
            <person name="Evans C.A."/>
            <person name="Ferriera S."/>
            <person name="Flanigan M."/>
            <person name="Fosler C."/>
            <person name="Glodek A."/>
            <person name="Gu Z."/>
            <person name="Holt R.A."/>
            <person name="Jennings D."/>
            <person name="Kraft C.L."/>
            <person name="Lu F."/>
            <person name="Nguyen T."/>
            <person name="Nusskern D.R."/>
            <person name="Pfannkoch C.M."/>
            <person name="Sitter C."/>
            <person name="Sutton G.G."/>
            <person name="Venter J.C."/>
            <person name="Wang Z."/>
            <person name="Woodage T."/>
            <person name="Zheng X.H."/>
            <person name="Zhong F."/>
        </authorList>
    </citation>
    <scope>NUCLEOTIDE SEQUENCE [LARGE SCALE GENOMIC DNA]</scope>
    <source>
        <strain>BN</strain>
        <strain evidence="3">Sprague-Dawley</strain>
    </source>
</reference>
<evidence type="ECO:0000256" key="1">
    <source>
        <dbReference type="SAM" id="SignalP"/>
    </source>
</evidence>
<name>A6HV57_RAT</name>
<evidence type="ECO:0000313" key="3">
    <source>
        <dbReference type="Proteomes" id="UP000234681"/>
    </source>
</evidence>
<feature type="signal peptide" evidence="1">
    <location>
        <begin position="1"/>
        <end position="17"/>
    </location>
</feature>
<feature type="chain" id="PRO_5039954675" evidence="1">
    <location>
        <begin position="18"/>
        <end position="100"/>
    </location>
</feature>
<organism evidence="2 3">
    <name type="scientific">Rattus norvegicus</name>
    <name type="common">Rat</name>
    <dbReference type="NCBI Taxonomy" id="10116"/>
    <lineage>
        <taxon>Eukaryota</taxon>
        <taxon>Metazoa</taxon>
        <taxon>Chordata</taxon>
        <taxon>Craniata</taxon>
        <taxon>Vertebrata</taxon>
        <taxon>Euteleostomi</taxon>
        <taxon>Mammalia</taxon>
        <taxon>Eutheria</taxon>
        <taxon>Euarchontoglires</taxon>
        <taxon>Glires</taxon>
        <taxon>Rodentia</taxon>
        <taxon>Myomorpha</taxon>
        <taxon>Muroidea</taxon>
        <taxon>Muridae</taxon>
        <taxon>Murinae</taxon>
        <taxon>Rattus</taxon>
    </lineage>
</organism>
<dbReference type="AlphaFoldDB" id="A6HV57"/>
<dbReference type="EMBL" id="CH473952">
    <property type="protein sequence ID" value="EDL81993.1"/>
    <property type="molecule type" value="Genomic_DNA"/>
</dbReference>
<sequence length="100" mass="10773">MILKLDLAFLAVPVGLCLEFTRQLSCSRKFGLTCGPEAQVRSWGAVQGLSAAAATRKTCAAPSGSFSAPGFQMVFGFFLWRPRCVCREQSLLVSQACLPL</sequence>
<keyword evidence="1" id="KW-0732">Signal</keyword>
<proteinExistence type="predicted"/>
<gene>
    <name evidence="2" type="ORF">rCG_28758</name>
</gene>
<accession>A6HV57</accession>
<dbReference type="Proteomes" id="UP000234681">
    <property type="component" value="Chromosome 2"/>
</dbReference>
<evidence type="ECO:0000313" key="2">
    <source>
        <dbReference type="EMBL" id="EDL81993.1"/>
    </source>
</evidence>